<dbReference type="PANTHER" id="PTHR43476">
    <property type="entry name" value="3-(3-HYDROXY-PHENYL)PROPIONATE/3-HYDROXYCINNAMIC ACID HYDROXYLASE"/>
    <property type="match status" value="1"/>
</dbReference>
<dbReference type="InterPro" id="IPR050631">
    <property type="entry name" value="PheA/TfdB_FAD_monoxygenase"/>
</dbReference>
<dbReference type="InterPro" id="IPR002938">
    <property type="entry name" value="FAD-bd"/>
</dbReference>
<dbReference type="Gene3D" id="3.50.50.60">
    <property type="entry name" value="FAD/NAD(P)-binding domain"/>
    <property type="match status" value="2"/>
</dbReference>
<feature type="domain" description="FAD-binding" evidence="2">
    <location>
        <begin position="6"/>
        <end position="315"/>
    </location>
</feature>
<evidence type="ECO:0000256" key="1">
    <source>
        <dbReference type="ARBA" id="ARBA00023002"/>
    </source>
</evidence>
<dbReference type="PANTHER" id="PTHR43476:SF5">
    <property type="entry name" value="FAD-DEPENDENT MONOOXYGENASE"/>
    <property type="match status" value="1"/>
</dbReference>
<keyword evidence="1" id="KW-0560">Oxidoreductase</keyword>
<name>A0ABP7DW00_9ACTN</name>
<accession>A0ABP7DW00</accession>
<proteinExistence type="predicted"/>
<sequence length="401" mass="43695">MSCIESTVCVAGGGPAGLMLGLLLARVAIQVTVLEKHADFLRDFRGDTVHPATLEVLDQLGLADRFHALPHRKVPAIEMVQGGRRMEMADFRLLRVRFPYLAFIPQWEFLNLLAEVGAGLPTFRLLMRSQAHDLVRDGGRVAGVRFRDADGEHEIRAQLTVGADGRNSAIRMAAALPSRAFGAPTDVGLFKISRRADDPDEGLCIRVGGGSVLSLIDRGSYWQASFEITKGTAPSGIEHVREQVAALAPFLADRVSEIHELHRLDVRIDLLRRWHAPGLLCIGDAAHAMSPIGGFGVNLAIQDAVATANLLTVPLLHAQRHGTPIPPTVLAAVKRRRRQPTVAAQTLQRLIQRFGIEPAMRGDRLRQPIAGSRLVRQAMAYMVGVGLRPERITCLPGSADQ</sequence>
<comment type="caution">
    <text evidence="3">The sequence shown here is derived from an EMBL/GenBank/DDBJ whole genome shotgun (WGS) entry which is preliminary data.</text>
</comment>
<gene>
    <name evidence="3" type="ORF">GCM10022224_090470</name>
</gene>
<dbReference type="PRINTS" id="PR00420">
    <property type="entry name" value="RNGMNOXGNASE"/>
</dbReference>
<organism evidence="3 4">
    <name type="scientific">Nonomuraea antimicrobica</name>
    <dbReference type="NCBI Taxonomy" id="561173"/>
    <lineage>
        <taxon>Bacteria</taxon>
        <taxon>Bacillati</taxon>
        <taxon>Actinomycetota</taxon>
        <taxon>Actinomycetes</taxon>
        <taxon>Streptosporangiales</taxon>
        <taxon>Streptosporangiaceae</taxon>
        <taxon>Nonomuraea</taxon>
    </lineage>
</organism>
<dbReference type="SUPFAM" id="SSF51905">
    <property type="entry name" value="FAD/NAD(P)-binding domain"/>
    <property type="match status" value="1"/>
</dbReference>
<keyword evidence="4" id="KW-1185">Reference proteome</keyword>
<evidence type="ECO:0000313" key="3">
    <source>
        <dbReference type="EMBL" id="GAA3710920.1"/>
    </source>
</evidence>
<evidence type="ECO:0000313" key="4">
    <source>
        <dbReference type="Proteomes" id="UP001500902"/>
    </source>
</evidence>
<reference evidence="4" key="1">
    <citation type="journal article" date="2019" name="Int. J. Syst. Evol. Microbiol.">
        <title>The Global Catalogue of Microorganisms (GCM) 10K type strain sequencing project: providing services to taxonomists for standard genome sequencing and annotation.</title>
        <authorList>
            <consortium name="The Broad Institute Genomics Platform"/>
            <consortium name="The Broad Institute Genome Sequencing Center for Infectious Disease"/>
            <person name="Wu L."/>
            <person name="Ma J."/>
        </authorList>
    </citation>
    <scope>NUCLEOTIDE SEQUENCE [LARGE SCALE GENOMIC DNA]</scope>
    <source>
        <strain evidence="4">JCM 16904</strain>
    </source>
</reference>
<dbReference type="InterPro" id="IPR036188">
    <property type="entry name" value="FAD/NAD-bd_sf"/>
</dbReference>
<dbReference type="Proteomes" id="UP001500902">
    <property type="component" value="Unassembled WGS sequence"/>
</dbReference>
<evidence type="ECO:0000259" key="2">
    <source>
        <dbReference type="Pfam" id="PF01494"/>
    </source>
</evidence>
<protein>
    <submittedName>
        <fullName evidence="3">FAD-dependent oxidoreductase</fullName>
    </submittedName>
</protein>
<dbReference type="EMBL" id="BAAAZP010000211">
    <property type="protein sequence ID" value="GAA3710920.1"/>
    <property type="molecule type" value="Genomic_DNA"/>
</dbReference>
<dbReference type="Pfam" id="PF01494">
    <property type="entry name" value="FAD_binding_3"/>
    <property type="match status" value="1"/>
</dbReference>